<dbReference type="GO" id="GO:0030288">
    <property type="term" value="C:outer membrane-bounded periplasmic space"/>
    <property type="evidence" value="ECO:0007669"/>
    <property type="project" value="TreeGrafter"/>
</dbReference>
<evidence type="ECO:0000256" key="3">
    <source>
        <dbReference type="SAM" id="Phobius"/>
    </source>
</evidence>
<dbReference type="PANTHER" id="PTHR30032:SF4">
    <property type="entry name" value="AMIDASE ENHANCER"/>
    <property type="match status" value="1"/>
</dbReference>
<keyword evidence="3" id="KW-0812">Transmembrane</keyword>
<keyword evidence="3" id="KW-0472">Membrane</keyword>
<accession>A0A7J0BM32</accession>
<proteinExistence type="predicted"/>
<evidence type="ECO:0000313" key="5">
    <source>
        <dbReference type="EMBL" id="GFM34252.1"/>
    </source>
</evidence>
<name>A0A7J0BM32_9BACT</name>
<dbReference type="AlphaFoldDB" id="A0A7J0BM32"/>
<dbReference type="Gene3D" id="1.25.40.10">
    <property type="entry name" value="Tetratricopeptide repeat domain"/>
    <property type="match status" value="1"/>
</dbReference>
<protein>
    <recommendedName>
        <fullName evidence="4">Sporulation stage II protein D amidase enhancer LytB N-terminal domain-containing protein</fullName>
    </recommendedName>
</protein>
<reference evidence="5 6" key="1">
    <citation type="submission" date="2020-05" db="EMBL/GenBank/DDBJ databases">
        <title>Draft genome sequence of Desulfovibrio sp. strain HN2T.</title>
        <authorList>
            <person name="Ueno A."/>
            <person name="Tamazawa S."/>
            <person name="Tamamura S."/>
            <person name="Murakami T."/>
            <person name="Kiyama T."/>
            <person name="Inomata H."/>
            <person name="Amano Y."/>
            <person name="Miyakawa K."/>
            <person name="Tamaki H."/>
            <person name="Naganuma T."/>
            <person name="Kaneko K."/>
        </authorList>
    </citation>
    <scope>NUCLEOTIDE SEQUENCE [LARGE SCALE GENOMIC DNA]</scope>
    <source>
        <strain evidence="5 6">HN2</strain>
    </source>
</reference>
<feature type="region of interest" description="Disordered" evidence="2">
    <location>
        <begin position="493"/>
        <end position="512"/>
    </location>
</feature>
<evidence type="ECO:0000256" key="1">
    <source>
        <dbReference type="PROSITE-ProRule" id="PRU00339"/>
    </source>
</evidence>
<keyword evidence="1" id="KW-0802">TPR repeat</keyword>
<feature type="domain" description="Sporulation stage II protein D amidase enhancer LytB N-terminal" evidence="4">
    <location>
        <begin position="312"/>
        <end position="400"/>
    </location>
</feature>
<dbReference type="InterPro" id="IPR013486">
    <property type="entry name" value="SpoIID/LytB"/>
</dbReference>
<organism evidence="5 6">
    <name type="scientific">Desulfovibrio subterraneus</name>
    <dbReference type="NCBI Taxonomy" id="2718620"/>
    <lineage>
        <taxon>Bacteria</taxon>
        <taxon>Pseudomonadati</taxon>
        <taxon>Thermodesulfobacteriota</taxon>
        <taxon>Desulfovibrionia</taxon>
        <taxon>Desulfovibrionales</taxon>
        <taxon>Desulfovibrionaceae</taxon>
        <taxon>Desulfovibrio</taxon>
    </lineage>
</organism>
<comment type="caution">
    <text evidence="5">The sequence shown here is derived from an EMBL/GenBank/DDBJ whole genome shotgun (WGS) entry which is preliminary data.</text>
</comment>
<dbReference type="NCBIfam" id="TIGR02669">
    <property type="entry name" value="SpoIID_LytB"/>
    <property type="match status" value="1"/>
</dbReference>
<dbReference type="PANTHER" id="PTHR30032">
    <property type="entry name" value="N-ACETYLMURAMOYL-L-ALANINE AMIDASE-RELATED"/>
    <property type="match status" value="1"/>
</dbReference>
<gene>
    <name evidence="5" type="ORF">DSM101010T_26170</name>
</gene>
<evidence type="ECO:0000313" key="6">
    <source>
        <dbReference type="Proteomes" id="UP000503840"/>
    </source>
</evidence>
<dbReference type="EMBL" id="BLVO01000013">
    <property type="protein sequence ID" value="GFM34252.1"/>
    <property type="molecule type" value="Genomic_DNA"/>
</dbReference>
<dbReference type="GO" id="GO:0030435">
    <property type="term" value="P:sporulation resulting in formation of a cellular spore"/>
    <property type="evidence" value="ECO:0007669"/>
    <property type="project" value="InterPro"/>
</dbReference>
<feature type="transmembrane region" description="Helical" evidence="3">
    <location>
        <begin position="40"/>
        <end position="64"/>
    </location>
</feature>
<keyword evidence="3" id="KW-1133">Transmembrane helix</keyword>
<dbReference type="InterPro" id="IPR051922">
    <property type="entry name" value="Bact_Sporulation_Assoc"/>
</dbReference>
<dbReference type="InterPro" id="IPR019734">
    <property type="entry name" value="TPR_rpt"/>
</dbReference>
<dbReference type="Proteomes" id="UP000503840">
    <property type="component" value="Unassembled WGS sequence"/>
</dbReference>
<dbReference type="Pfam" id="PF13174">
    <property type="entry name" value="TPR_6"/>
    <property type="match status" value="1"/>
</dbReference>
<feature type="repeat" description="TPR" evidence="1">
    <location>
        <begin position="150"/>
        <end position="183"/>
    </location>
</feature>
<dbReference type="InterPro" id="IPR011990">
    <property type="entry name" value="TPR-like_helical_dom_sf"/>
</dbReference>
<feature type="compositionally biased region" description="Low complexity" evidence="2">
    <location>
        <begin position="497"/>
        <end position="508"/>
    </location>
</feature>
<evidence type="ECO:0000259" key="4">
    <source>
        <dbReference type="Pfam" id="PF08486"/>
    </source>
</evidence>
<keyword evidence="6" id="KW-1185">Reference proteome</keyword>
<evidence type="ECO:0000256" key="2">
    <source>
        <dbReference type="SAM" id="MobiDB-lite"/>
    </source>
</evidence>
<sequence>MFLSMSQNICQTICQNIYQSIRQIIYQNRLCARARNLPPFLPYILSLVLPFALPLVLLTVLLYIPSLAYAYSFDPAPLKARATRLLDSGELLECVDVWNMVRTYSPRPEDRAEALVRMGDVYSLFLDQPDEALAAYGAAMKVHPALPVLENGYFNAGMILYEQGRVDEARETFRTYLLRYPHASRRETALFMLDRMASESGFTQGTERGSTPQFSGKEPVVRVAVARASDLVFRSSSTVNVQIREQASNARQGGLVLPAGENRCYVRGSSLVLGGRTMGKSVTLTIPAGQRMAFDASPAVYGGTFLLLAEGDQVVAVNHLRMEEYLQGVVPAEMPASFSSAALQAQAVAARSYALYLTMRSAGKAYDVAADTGFQVYGGMDAGTAKTRAAVSSTRGRVLQFDGRVVLSYFHAHSGGMLEDDRQVWTADMPYYRVQHDEISNRTRDMRWRFSLTGEEIAARLREYGFSIAGVTSVRIGQRTASGRIGTVVVETDRRSVPPSESPLPKSSLDGASSGRIVEMKGNAFRLMLGAERMRSTLCDLEWQGSSLAISGAGYGHGVGMSQWGAQGMALGGASCEQILEHYYPDTRLVRAY</sequence>
<dbReference type="Pfam" id="PF08486">
    <property type="entry name" value="SpoIID"/>
    <property type="match status" value="1"/>
</dbReference>
<dbReference type="PROSITE" id="PS50005">
    <property type="entry name" value="TPR"/>
    <property type="match status" value="1"/>
</dbReference>
<dbReference type="SUPFAM" id="SSF48452">
    <property type="entry name" value="TPR-like"/>
    <property type="match status" value="1"/>
</dbReference>
<dbReference type="InterPro" id="IPR013693">
    <property type="entry name" value="SpoIID/LytB_N"/>
</dbReference>